<keyword evidence="3" id="KW-0479">Metal-binding</keyword>
<dbReference type="InterPro" id="IPR054734">
    <property type="entry name" value="PqqF-like_C_4"/>
</dbReference>
<dbReference type="PANTHER" id="PTHR43690:SF18">
    <property type="entry name" value="INSULIN-DEGRADING ENZYME-RELATED"/>
    <property type="match status" value="1"/>
</dbReference>
<evidence type="ECO:0000256" key="5">
    <source>
        <dbReference type="ARBA" id="ARBA00022833"/>
    </source>
</evidence>
<evidence type="ECO:0000259" key="9">
    <source>
        <dbReference type="Pfam" id="PF05193"/>
    </source>
</evidence>
<keyword evidence="5" id="KW-0862">Zinc</keyword>
<evidence type="ECO:0000259" key="11">
    <source>
        <dbReference type="Pfam" id="PF22456"/>
    </source>
</evidence>
<dbReference type="Pfam" id="PF05193">
    <property type="entry name" value="Peptidase_M16_C"/>
    <property type="match status" value="1"/>
</dbReference>
<dbReference type="OrthoDB" id="952271at2759"/>
<dbReference type="FunFam" id="3.30.830.10:FF:000005">
    <property type="entry name" value="nardilysin isoform X1"/>
    <property type="match status" value="1"/>
</dbReference>
<dbReference type="InterPro" id="IPR001431">
    <property type="entry name" value="Pept_M16_Zn_BS"/>
</dbReference>
<dbReference type="GO" id="GO:0004222">
    <property type="term" value="F:metalloendopeptidase activity"/>
    <property type="evidence" value="ECO:0007669"/>
    <property type="project" value="InterPro"/>
</dbReference>
<dbReference type="Pfam" id="PF00675">
    <property type="entry name" value="Peptidase_M16"/>
    <property type="match status" value="1"/>
</dbReference>
<dbReference type="GO" id="GO:0046872">
    <property type="term" value="F:metal ion binding"/>
    <property type="evidence" value="ECO:0007669"/>
    <property type="project" value="UniProtKB-KW"/>
</dbReference>
<keyword evidence="6" id="KW-0482">Metalloprotease</keyword>
<dbReference type="InterPro" id="IPR032632">
    <property type="entry name" value="Peptidase_M16_M"/>
</dbReference>
<feature type="domain" description="Peptidase M16 N-terminal" evidence="8">
    <location>
        <begin position="75"/>
        <end position="210"/>
    </location>
</feature>
<evidence type="ECO:0000256" key="1">
    <source>
        <dbReference type="ARBA" id="ARBA00007261"/>
    </source>
</evidence>
<reference evidence="12" key="1">
    <citation type="journal article" date="2014" name="Genome Announc.">
        <title>Genome sequence of the yeast Cyberlindnera fabianii (Hansenula fabianii).</title>
        <authorList>
            <person name="Freel K.C."/>
            <person name="Sarilar V."/>
            <person name="Neuveglise C."/>
            <person name="Devillers H."/>
            <person name="Friedrich A."/>
            <person name="Schacherer J."/>
        </authorList>
    </citation>
    <scope>NUCLEOTIDE SEQUENCE</scope>
    <source>
        <strain evidence="12">YJS4271</strain>
    </source>
</reference>
<dbReference type="EMBL" id="LK052896">
    <property type="protein sequence ID" value="CDR43303.1"/>
    <property type="molecule type" value="Genomic_DNA"/>
</dbReference>
<dbReference type="GO" id="GO:0005829">
    <property type="term" value="C:cytosol"/>
    <property type="evidence" value="ECO:0007669"/>
    <property type="project" value="TreeGrafter"/>
</dbReference>
<dbReference type="InterPro" id="IPR011249">
    <property type="entry name" value="Metalloenz_LuxS/M16"/>
</dbReference>
<comment type="similarity">
    <text evidence="1 7">Belongs to the peptidase M16 family.</text>
</comment>
<feature type="domain" description="Peptidase M16 middle/third" evidence="10">
    <location>
        <begin position="421"/>
        <end position="702"/>
    </location>
</feature>
<gene>
    <name evidence="12" type="ORF">CYFA0S_11e03620g</name>
</gene>
<dbReference type="Gene3D" id="3.30.830.10">
    <property type="entry name" value="Metalloenzyme, LuxS/M16 peptidase-like"/>
    <property type="match status" value="4"/>
</dbReference>
<dbReference type="SUPFAM" id="SSF63411">
    <property type="entry name" value="LuxS/MPP-like metallohydrolase"/>
    <property type="match status" value="4"/>
</dbReference>
<evidence type="ECO:0000259" key="10">
    <source>
        <dbReference type="Pfam" id="PF16187"/>
    </source>
</evidence>
<dbReference type="InterPro" id="IPR007863">
    <property type="entry name" value="Peptidase_M16_C"/>
</dbReference>
<evidence type="ECO:0000256" key="4">
    <source>
        <dbReference type="ARBA" id="ARBA00022801"/>
    </source>
</evidence>
<dbReference type="VEuPathDB" id="FungiDB:BON22_2966"/>
<sequence length="1005" mass="114377">MRLRPDSKFVSAFSLLHRPTSSRSFAPASAPATNARSLPPLRTAMTFHKSNNIEKPDLDNREYKFVKLPNDLTALLISDPKTDKSAAALDVNVGAFSDYEHLPGLAHFCEHLLFMGTKKYPSENEYSSFLSNHGGHSNAYTAAEDTNYYFEVNHQYLEGALDRFAQFFISPLFDPSCKDREIRAVDSENKKNLQNDTWRLYQLDKALSNPVHPYHKFSTGNLQTLGEIPTSQGIDTREELLKFYKDYYSSNLMKLAVIGREDLETLEKWVLEKFSDVANYNRPKPTFEGAVFTDKQLKKLIKAKPVMTKNKLSIAFVAPDHDLHWDVQSSHYYSHLLGHEGNGSILAYLKEKGWANGLSAGGYTISKGNGTFGVDIDLTEDGISHYEEILVVLFQYLNLLKREGAHQWIYNELQEVSEMNFKFKQKSSPSSTVSKLAKDMQQAQIPQEFLLSKTVMRKFDADLIKEYGEYLSLDNLRVSLISQSVETDKKEKWYGTDYAIDDLSPELCAKLANAGTNSSLYLPTKNDFIPTSFEVEKTDVAEPSKKPVLLKDTEQFRFWHKKDDQFWVPKAIVELFLNLPSVTATPYSTVMTSLYVDLVQDKLIDVSYNAEIAGLNFWMHTGKEGIILNIDGYNQKIDVLLKEVLKSLVSFEPKKERFDVIKEKTIRNLKNAGYKVPYQQITSVFLNLVNERTYDNEERLAALQNITFNDLQHFIPSIFKQAHVEGLIHGNIRTEEANQIAKVVEETLVDSKTLFGDQLSKPRTYLLPEGKTFRYDKFLPDEKNTNTCVQYFIQLAQVTDISAFALGDMVAQLIREPAFDTLRTKEQLGYIVFSGLVETRTTFGLRVLIQSERNAAYLESRIVNFLNQYKNILDEMTDEEFEKNKEALINKKLESLKNLGQENSRFTRAITCGYYDFLHNDVIADHIRKLTKSQVQKFYTEKVVHGSAKLIVNLHARASTDTEEVAGFPTGIAVESAGALKSQLFLTPAPMPAEEITPKNFGPKL</sequence>
<feature type="domain" description="Coenzyme PQQ synthesis protein F-like C-terminal lobe" evidence="11">
    <location>
        <begin position="809"/>
        <end position="906"/>
    </location>
</feature>
<dbReference type="InterPro" id="IPR011765">
    <property type="entry name" value="Pept_M16_N"/>
</dbReference>
<accession>A0A061B055</accession>
<dbReference type="MEROPS" id="M16.008"/>
<dbReference type="Pfam" id="PF22456">
    <property type="entry name" value="PqqF-like_C_4"/>
    <property type="match status" value="1"/>
</dbReference>
<organism evidence="12">
    <name type="scientific">Cyberlindnera fabianii</name>
    <name type="common">Yeast</name>
    <name type="synonym">Hansenula fabianii</name>
    <dbReference type="NCBI Taxonomy" id="36022"/>
    <lineage>
        <taxon>Eukaryota</taxon>
        <taxon>Fungi</taxon>
        <taxon>Dikarya</taxon>
        <taxon>Ascomycota</taxon>
        <taxon>Saccharomycotina</taxon>
        <taxon>Saccharomycetes</taxon>
        <taxon>Phaffomycetales</taxon>
        <taxon>Phaffomycetaceae</taxon>
        <taxon>Cyberlindnera</taxon>
    </lineage>
</organism>
<dbReference type="GO" id="GO:0051603">
    <property type="term" value="P:proteolysis involved in protein catabolic process"/>
    <property type="evidence" value="ECO:0007669"/>
    <property type="project" value="TreeGrafter"/>
</dbReference>
<dbReference type="FunFam" id="3.30.830.10:FF:000004">
    <property type="entry name" value="Putative insulin-degrading enzyme"/>
    <property type="match status" value="1"/>
</dbReference>
<evidence type="ECO:0000256" key="2">
    <source>
        <dbReference type="ARBA" id="ARBA00022670"/>
    </source>
</evidence>
<keyword evidence="4" id="KW-0378">Hydrolase</keyword>
<evidence type="ECO:0000256" key="6">
    <source>
        <dbReference type="ARBA" id="ARBA00023049"/>
    </source>
</evidence>
<dbReference type="FunFam" id="3.30.830.10:FF:000003">
    <property type="entry name" value="Insulin-degrading enzyme"/>
    <property type="match status" value="1"/>
</dbReference>
<evidence type="ECO:0000256" key="3">
    <source>
        <dbReference type="ARBA" id="ARBA00022723"/>
    </source>
</evidence>
<dbReference type="GO" id="GO:0005739">
    <property type="term" value="C:mitochondrion"/>
    <property type="evidence" value="ECO:0007669"/>
    <property type="project" value="TreeGrafter"/>
</dbReference>
<dbReference type="AlphaFoldDB" id="A0A061B055"/>
<proteinExistence type="inferred from homology"/>
<protein>
    <submittedName>
        <fullName evidence="12">CYFA0S11e03620g1_1</fullName>
    </submittedName>
</protein>
<dbReference type="PANTHER" id="PTHR43690">
    <property type="entry name" value="NARDILYSIN"/>
    <property type="match status" value="1"/>
</dbReference>
<dbReference type="PROSITE" id="PS00143">
    <property type="entry name" value="INSULINASE"/>
    <property type="match status" value="1"/>
</dbReference>
<dbReference type="GO" id="GO:0043171">
    <property type="term" value="P:peptide catabolic process"/>
    <property type="evidence" value="ECO:0007669"/>
    <property type="project" value="TreeGrafter"/>
</dbReference>
<evidence type="ECO:0000256" key="7">
    <source>
        <dbReference type="RuleBase" id="RU004447"/>
    </source>
</evidence>
<dbReference type="PhylomeDB" id="A0A061B055"/>
<dbReference type="InterPro" id="IPR050626">
    <property type="entry name" value="Peptidase_M16"/>
</dbReference>
<dbReference type="Pfam" id="PF16187">
    <property type="entry name" value="Peptidase_M16_M"/>
    <property type="match status" value="1"/>
</dbReference>
<evidence type="ECO:0000313" key="12">
    <source>
        <dbReference type="EMBL" id="CDR43303.1"/>
    </source>
</evidence>
<feature type="domain" description="Peptidase M16 C-terminal" evidence="9">
    <location>
        <begin position="236"/>
        <end position="414"/>
    </location>
</feature>
<keyword evidence="2" id="KW-0645">Protease</keyword>
<evidence type="ECO:0000259" key="8">
    <source>
        <dbReference type="Pfam" id="PF00675"/>
    </source>
</evidence>
<name>A0A061B055_CYBFA</name>